<reference evidence="11" key="1">
    <citation type="submission" date="2020-07" db="EMBL/GenBank/DDBJ databases">
        <title>Vallitalea pronyensis genome.</title>
        <authorList>
            <person name="Postec A."/>
        </authorList>
    </citation>
    <scope>NUCLEOTIDE SEQUENCE</scope>
    <source>
        <strain evidence="11">FatNI3</strain>
    </source>
</reference>
<accession>A0A8J8MGR2</accession>
<dbReference type="InterPro" id="IPR029044">
    <property type="entry name" value="Nucleotide-diphossugar_trans"/>
</dbReference>
<dbReference type="SUPFAM" id="SSF53448">
    <property type="entry name" value="Nucleotide-diphospho-sugar transferases"/>
    <property type="match status" value="1"/>
</dbReference>
<dbReference type="PANTHER" id="PTHR48090:SF8">
    <property type="entry name" value="GLYCOSYLTRANSFERASE CSBB-RELATED"/>
    <property type="match status" value="1"/>
</dbReference>
<organism evidence="11 12">
    <name type="scientific">Vallitalea pronyensis</name>
    <dbReference type="NCBI Taxonomy" id="1348613"/>
    <lineage>
        <taxon>Bacteria</taxon>
        <taxon>Bacillati</taxon>
        <taxon>Bacillota</taxon>
        <taxon>Clostridia</taxon>
        <taxon>Lachnospirales</taxon>
        <taxon>Vallitaleaceae</taxon>
        <taxon>Vallitalea</taxon>
    </lineage>
</organism>
<evidence type="ECO:0000256" key="7">
    <source>
        <dbReference type="ARBA" id="ARBA00023136"/>
    </source>
</evidence>
<protein>
    <submittedName>
        <fullName evidence="11">Glycosyltransferase family 2 protein</fullName>
    </submittedName>
</protein>
<evidence type="ECO:0000256" key="1">
    <source>
        <dbReference type="ARBA" id="ARBA00004651"/>
    </source>
</evidence>
<keyword evidence="5 9" id="KW-0812">Transmembrane</keyword>
<keyword evidence="7 9" id="KW-0472">Membrane</keyword>
<sequence>MKTITIIVPCYNEQEVIHTFYQEVTKVIDKLSYDFELLFVNDGSRDKTLAEIITLRMKDKRVTYVDLSRNYGKEIAMGAGLDYASGDAVIIMDADLQDPPRLIPTMIEEWEEGYDDVYAKRTSRKGETFMKKFTSRCFYKLLSRLTRVDIQKDTGDFRLLSHKAVEALKSFRESQRYTKGLFSLIGFNKKEITFEREPRAAGTTKWNYWRLVGLAIEGITTFTISPLRIATFFGGITAIGALVYMIYIVVRTMVQGVDIPGYASIVSIMLFLGSIQLICMGILGEYVGRVFNETKNRPLYFINRHEGGNQ</sequence>
<evidence type="ECO:0000259" key="10">
    <source>
        <dbReference type="Pfam" id="PF00535"/>
    </source>
</evidence>
<gene>
    <name evidence="11" type="ORF">HZI73_03205</name>
</gene>
<dbReference type="InterPro" id="IPR050256">
    <property type="entry name" value="Glycosyltransferase_2"/>
</dbReference>
<dbReference type="PANTHER" id="PTHR48090">
    <property type="entry name" value="UNDECAPRENYL-PHOSPHATE 4-DEOXY-4-FORMAMIDO-L-ARABINOSE TRANSFERASE-RELATED"/>
    <property type="match status" value="1"/>
</dbReference>
<comment type="similarity">
    <text evidence="8">Belongs to the glycosyltransferase 2 family. GtrB subfamily.</text>
</comment>
<evidence type="ECO:0000256" key="2">
    <source>
        <dbReference type="ARBA" id="ARBA00022475"/>
    </source>
</evidence>
<dbReference type="AlphaFoldDB" id="A0A8J8MGR2"/>
<feature type="transmembrane region" description="Helical" evidence="9">
    <location>
        <begin position="262"/>
        <end position="283"/>
    </location>
</feature>
<dbReference type="GO" id="GO:0016757">
    <property type="term" value="F:glycosyltransferase activity"/>
    <property type="evidence" value="ECO:0007669"/>
    <property type="project" value="UniProtKB-KW"/>
</dbReference>
<dbReference type="CDD" id="cd04187">
    <property type="entry name" value="DPM1_like_bac"/>
    <property type="match status" value="1"/>
</dbReference>
<dbReference type="EMBL" id="CP058649">
    <property type="protein sequence ID" value="QUI21350.1"/>
    <property type="molecule type" value="Genomic_DNA"/>
</dbReference>
<keyword evidence="4" id="KW-0808">Transferase</keyword>
<dbReference type="KEGG" id="vpy:HZI73_03205"/>
<evidence type="ECO:0000256" key="4">
    <source>
        <dbReference type="ARBA" id="ARBA00022679"/>
    </source>
</evidence>
<evidence type="ECO:0000256" key="8">
    <source>
        <dbReference type="ARBA" id="ARBA00038152"/>
    </source>
</evidence>
<dbReference type="FunFam" id="3.90.550.10:FF:000079">
    <property type="entry name" value="Probable glycosyl transferase"/>
    <property type="match status" value="1"/>
</dbReference>
<dbReference type="InterPro" id="IPR001173">
    <property type="entry name" value="Glyco_trans_2-like"/>
</dbReference>
<evidence type="ECO:0000256" key="3">
    <source>
        <dbReference type="ARBA" id="ARBA00022676"/>
    </source>
</evidence>
<dbReference type="Proteomes" id="UP000683246">
    <property type="component" value="Chromosome"/>
</dbReference>
<keyword evidence="2" id="KW-1003">Cell membrane</keyword>
<proteinExistence type="inferred from homology"/>
<feature type="transmembrane region" description="Helical" evidence="9">
    <location>
        <begin position="229"/>
        <end position="250"/>
    </location>
</feature>
<evidence type="ECO:0000256" key="6">
    <source>
        <dbReference type="ARBA" id="ARBA00022989"/>
    </source>
</evidence>
<name>A0A8J8MGR2_9FIRM</name>
<evidence type="ECO:0000313" key="11">
    <source>
        <dbReference type="EMBL" id="QUI21350.1"/>
    </source>
</evidence>
<evidence type="ECO:0000313" key="12">
    <source>
        <dbReference type="Proteomes" id="UP000683246"/>
    </source>
</evidence>
<keyword evidence="3" id="KW-0328">Glycosyltransferase</keyword>
<dbReference type="Pfam" id="PF00535">
    <property type="entry name" value="Glycos_transf_2"/>
    <property type="match status" value="1"/>
</dbReference>
<keyword evidence="6 9" id="KW-1133">Transmembrane helix</keyword>
<dbReference type="Gene3D" id="3.90.550.10">
    <property type="entry name" value="Spore Coat Polysaccharide Biosynthesis Protein SpsA, Chain A"/>
    <property type="match status" value="1"/>
</dbReference>
<dbReference type="RefSeq" id="WP_212696819.1">
    <property type="nucleotide sequence ID" value="NZ_CP058649.1"/>
</dbReference>
<evidence type="ECO:0000256" key="5">
    <source>
        <dbReference type="ARBA" id="ARBA00022692"/>
    </source>
</evidence>
<evidence type="ECO:0000256" key="9">
    <source>
        <dbReference type="SAM" id="Phobius"/>
    </source>
</evidence>
<feature type="domain" description="Glycosyltransferase 2-like" evidence="10">
    <location>
        <begin position="5"/>
        <end position="167"/>
    </location>
</feature>
<comment type="subcellular location">
    <subcellularLocation>
        <location evidence="1">Cell membrane</location>
        <topology evidence="1">Multi-pass membrane protein</topology>
    </subcellularLocation>
</comment>
<dbReference type="GO" id="GO:0005886">
    <property type="term" value="C:plasma membrane"/>
    <property type="evidence" value="ECO:0007669"/>
    <property type="project" value="UniProtKB-SubCell"/>
</dbReference>
<keyword evidence="12" id="KW-1185">Reference proteome</keyword>